<name>A0A1F5S2B9_9BACT</name>
<evidence type="ECO:0000313" key="3">
    <source>
        <dbReference type="Proteomes" id="UP000177407"/>
    </source>
</evidence>
<keyword evidence="1" id="KW-0472">Membrane</keyword>
<feature type="transmembrane region" description="Helical" evidence="1">
    <location>
        <begin position="7"/>
        <end position="29"/>
    </location>
</feature>
<protein>
    <submittedName>
        <fullName evidence="2">Uncharacterized protein</fullName>
    </submittedName>
</protein>
<accession>A0A1F5S2B9</accession>
<keyword evidence="1" id="KW-0812">Transmembrane</keyword>
<proteinExistence type="predicted"/>
<comment type="caution">
    <text evidence="2">The sequence shown here is derived from an EMBL/GenBank/DDBJ whole genome shotgun (WGS) entry which is preliminary data.</text>
</comment>
<organism evidence="2 3">
    <name type="scientific">Candidatus Falkowbacteria bacterium RIFOXYA2_FULL_38_12</name>
    <dbReference type="NCBI Taxonomy" id="1797993"/>
    <lineage>
        <taxon>Bacteria</taxon>
        <taxon>Candidatus Falkowiibacteriota</taxon>
    </lineage>
</organism>
<sequence length="141" mass="16425">MRTKREKISIIVLVFIIIFAALLTAFFVLNGPESCSIVLDDYFRERRAKDFYGSQGQKYYNYMPKDIMEKHRNTIKAVDEIMKKGNMNGYTSDNDHFDLNTYVHLIQVGVVPYISKEDPLLKKVNELIGDILDRITIKNKI</sequence>
<evidence type="ECO:0000313" key="2">
    <source>
        <dbReference type="EMBL" id="OGF20819.1"/>
    </source>
</evidence>
<evidence type="ECO:0000256" key="1">
    <source>
        <dbReference type="SAM" id="Phobius"/>
    </source>
</evidence>
<reference evidence="2 3" key="1">
    <citation type="journal article" date="2016" name="Nat. Commun.">
        <title>Thousands of microbial genomes shed light on interconnected biogeochemical processes in an aquifer system.</title>
        <authorList>
            <person name="Anantharaman K."/>
            <person name="Brown C.T."/>
            <person name="Hug L.A."/>
            <person name="Sharon I."/>
            <person name="Castelle C.J."/>
            <person name="Probst A.J."/>
            <person name="Thomas B.C."/>
            <person name="Singh A."/>
            <person name="Wilkins M.J."/>
            <person name="Karaoz U."/>
            <person name="Brodie E.L."/>
            <person name="Williams K.H."/>
            <person name="Hubbard S.S."/>
            <person name="Banfield J.F."/>
        </authorList>
    </citation>
    <scope>NUCLEOTIDE SEQUENCE [LARGE SCALE GENOMIC DNA]</scope>
</reference>
<dbReference type="EMBL" id="MFGA01000020">
    <property type="protein sequence ID" value="OGF20819.1"/>
    <property type="molecule type" value="Genomic_DNA"/>
</dbReference>
<keyword evidence="1" id="KW-1133">Transmembrane helix</keyword>
<dbReference type="AlphaFoldDB" id="A0A1F5S2B9"/>
<gene>
    <name evidence="2" type="ORF">A2257_03575</name>
</gene>
<dbReference type="Proteomes" id="UP000177407">
    <property type="component" value="Unassembled WGS sequence"/>
</dbReference>